<evidence type="ECO:0000256" key="5">
    <source>
        <dbReference type="ARBA" id="ARBA00023187"/>
    </source>
</evidence>
<comment type="subcellular location">
    <subcellularLocation>
        <location evidence="1 7">Nucleus</location>
    </subcellularLocation>
</comment>
<dbReference type="EMBL" id="BSYO01000002">
    <property type="protein sequence ID" value="GMH00719.1"/>
    <property type="molecule type" value="Genomic_DNA"/>
</dbReference>
<keyword evidence="4 7" id="KW-0747">Spliceosome</keyword>
<dbReference type="GO" id="GO:0000974">
    <property type="term" value="C:Prp19 complex"/>
    <property type="evidence" value="ECO:0007669"/>
    <property type="project" value="TreeGrafter"/>
</dbReference>
<keyword evidence="3 7" id="KW-0507">mRNA processing</keyword>
<dbReference type="Pfam" id="PF08231">
    <property type="entry name" value="SYF2"/>
    <property type="match status" value="1"/>
</dbReference>
<evidence type="ECO:0000256" key="6">
    <source>
        <dbReference type="ARBA" id="ARBA00023242"/>
    </source>
</evidence>
<gene>
    <name evidence="8" type="ORF">Nepgr_002558</name>
</gene>
<name>A0AAD3P6H4_NEPGR</name>
<keyword evidence="5 7" id="KW-0508">mRNA splicing</keyword>
<comment type="function">
    <text evidence="7">Involved in pre-mRNA splicing.</text>
</comment>
<sequence>MFLFVTAQAPKISKDKIDKMVQELKDREEKQKSYSRRRKFLEEKDIDSINDRNEHFNKKIERAVGKYTLEIKNNLERGTVRYSRRENRSGHCVLASFIIKQTFRPLSNIILAFNFT</sequence>
<dbReference type="Proteomes" id="UP001279734">
    <property type="component" value="Unassembled WGS sequence"/>
</dbReference>
<comment type="subunit">
    <text evidence="7">May be part of a spliceosome complex.</text>
</comment>
<comment type="similarity">
    <text evidence="2 7">Belongs to the SYF2 family.</text>
</comment>
<evidence type="ECO:0000313" key="8">
    <source>
        <dbReference type="EMBL" id="GMH00719.1"/>
    </source>
</evidence>
<protein>
    <recommendedName>
        <fullName evidence="7">Pre-mRNA-splicing factor SYF2</fullName>
    </recommendedName>
</protein>
<dbReference type="InterPro" id="IPR013260">
    <property type="entry name" value="mRNA_splic_SYF2"/>
</dbReference>
<organism evidence="8 9">
    <name type="scientific">Nepenthes gracilis</name>
    <name type="common">Slender pitcher plant</name>
    <dbReference type="NCBI Taxonomy" id="150966"/>
    <lineage>
        <taxon>Eukaryota</taxon>
        <taxon>Viridiplantae</taxon>
        <taxon>Streptophyta</taxon>
        <taxon>Embryophyta</taxon>
        <taxon>Tracheophyta</taxon>
        <taxon>Spermatophyta</taxon>
        <taxon>Magnoliopsida</taxon>
        <taxon>eudicotyledons</taxon>
        <taxon>Gunneridae</taxon>
        <taxon>Pentapetalae</taxon>
        <taxon>Caryophyllales</taxon>
        <taxon>Nepenthaceae</taxon>
        <taxon>Nepenthes</taxon>
    </lineage>
</organism>
<proteinExistence type="inferred from homology"/>
<accession>A0AAD3P6H4</accession>
<reference evidence="8" key="1">
    <citation type="submission" date="2023-05" db="EMBL/GenBank/DDBJ databases">
        <title>Nepenthes gracilis genome sequencing.</title>
        <authorList>
            <person name="Fukushima K."/>
        </authorList>
    </citation>
    <scope>NUCLEOTIDE SEQUENCE</scope>
    <source>
        <strain evidence="8">SING2019-196</strain>
    </source>
</reference>
<evidence type="ECO:0000256" key="1">
    <source>
        <dbReference type="ARBA" id="ARBA00004123"/>
    </source>
</evidence>
<dbReference type="GO" id="GO:0071013">
    <property type="term" value="C:catalytic step 2 spliceosome"/>
    <property type="evidence" value="ECO:0007669"/>
    <property type="project" value="TreeGrafter"/>
</dbReference>
<evidence type="ECO:0000256" key="7">
    <source>
        <dbReference type="RuleBase" id="RU367148"/>
    </source>
</evidence>
<comment type="caution">
    <text evidence="8">The sequence shown here is derived from an EMBL/GenBank/DDBJ whole genome shotgun (WGS) entry which is preliminary data.</text>
</comment>
<keyword evidence="9" id="KW-1185">Reference proteome</keyword>
<keyword evidence="6 7" id="KW-0539">Nucleus</keyword>
<dbReference type="GO" id="GO:0000398">
    <property type="term" value="P:mRNA splicing, via spliceosome"/>
    <property type="evidence" value="ECO:0007669"/>
    <property type="project" value="UniProtKB-UniRule"/>
</dbReference>
<evidence type="ECO:0000313" key="9">
    <source>
        <dbReference type="Proteomes" id="UP001279734"/>
    </source>
</evidence>
<evidence type="ECO:0000256" key="4">
    <source>
        <dbReference type="ARBA" id="ARBA00022728"/>
    </source>
</evidence>
<dbReference type="PANTHER" id="PTHR13264">
    <property type="entry name" value="GCIP-INTERACTING PROTEIN P29"/>
    <property type="match status" value="1"/>
</dbReference>
<dbReference type="AlphaFoldDB" id="A0AAD3P6H4"/>
<evidence type="ECO:0000256" key="2">
    <source>
        <dbReference type="ARBA" id="ARBA00010028"/>
    </source>
</evidence>
<dbReference type="GO" id="GO:0071014">
    <property type="term" value="C:post-mRNA release spliceosomal complex"/>
    <property type="evidence" value="ECO:0007669"/>
    <property type="project" value="TreeGrafter"/>
</dbReference>
<evidence type="ECO:0000256" key="3">
    <source>
        <dbReference type="ARBA" id="ARBA00022664"/>
    </source>
</evidence>
<dbReference type="PANTHER" id="PTHR13264:SF5">
    <property type="entry name" value="PRE-MRNA-SPLICING FACTOR SYF2"/>
    <property type="match status" value="1"/>
</dbReference>